<feature type="transmembrane region" description="Helical" evidence="4">
    <location>
        <begin position="145"/>
        <end position="162"/>
    </location>
</feature>
<dbReference type="EMBL" id="JAHESF010000029">
    <property type="protein sequence ID" value="MBT1699767.1"/>
    <property type="molecule type" value="Genomic_DNA"/>
</dbReference>
<gene>
    <name evidence="5" type="ORF">KK083_22965</name>
</gene>
<name>A0AAP2DR86_9BACT</name>
<dbReference type="InterPro" id="IPR036259">
    <property type="entry name" value="MFS_trans_sf"/>
</dbReference>
<protein>
    <recommendedName>
        <fullName evidence="7">MFS transporter</fullName>
    </recommendedName>
</protein>
<feature type="transmembrane region" description="Helical" evidence="4">
    <location>
        <begin position="214"/>
        <end position="235"/>
    </location>
</feature>
<comment type="caution">
    <text evidence="5">The sequence shown here is derived from an EMBL/GenBank/DDBJ whole genome shotgun (WGS) entry which is preliminary data.</text>
</comment>
<reference evidence="5 6" key="1">
    <citation type="submission" date="2021-05" db="EMBL/GenBank/DDBJ databases">
        <title>A Polyphasic approach of four new species of the genus Ohtaekwangia: Ohtaekwangia histidinii sp. nov., Ohtaekwangia cretensis sp. nov., Ohtaekwangia indiensis sp. nov., Ohtaekwangia reichenbachii sp. nov. from diverse environment.</title>
        <authorList>
            <person name="Octaviana S."/>
        </authorList>
    </citation>
    <scope>NUCLEOTIDE SEQUENCE [LARGE SCALE GENOMIC DNA]</scope>
    <source>
        <strain evidence="5 6">PWU4</strain>
    </source>
</reference>
<accession>A0AAP2DR86</accession>
<feature type="transmembrane region" description="Helical" evidence="4">
    <location>
        <begin position="279"/>
        <end position="299"/>
    </location>
</feature>
<sequence length="361" mass="39451">MESTATRRIDWEMIFALAALDAGIIISWTAYHNFQPKLLVHFHFQHLEKFVLVAQSIVMLSVPLLAGWLTDYYRRKQGSGFSVFAVGISVASMIFMAVAFTISDQAFVNLIWLLPALIIFWLISMNVFHSPANAILEAFTKSPQLPLMMAVLTISTVLIHGMKPVLLSTLEKAGGAFTFVAGGVILIVTGIWFTRSTRKLSLDHGEGTHEADRFHIVALYGLLAGLCNSLILHFFPGILQSKFGAQETIFHDHLYISLVLGIAAVAAFPLSGIVQKTGIYKALVVSLLTTFVAMLLILVSGIYAVSIGASLLLAAAYSVVLITAFPHALNNISARNATFGTGLFFASFEFFEVLFSLFSTH</sequence>
<feature type="transmembrane region" description="Helical" evidence="4">
    <location>
        <begin position="106"/>
        <end position="124"/>
    </location>
</feature>
<evidence type="ECO:0000256" key="3">
    <source>
        <dbReference type="ARBA" id="ARBA00023136"/>
    </source>
</evidence>
<dbReference type="AlphaFoldDB" id="A0AAP2DR86"/>
<keyword evidence="2 4" id="KW-1133">Transmembrane helix</keyword>
<proteinExistence type="predicted"/>
<evidence type="ECO:0000256" key="1">
    <source>
        <dbReference type="ARBA" id="ARBA00022692"/>
    </source>
</evidence>
<evidence type="ECO:0000313" key="5">
    <source>
        <dbReference type="EMBL" id="MBT1699767.1"/>
    </source>
</evidence>
<dbReference type="GO" id="GO:0022857">
    <property type="term" value="F:transmembrane transporter activity"/>
    <property type="evidence" value="ECO:0007669"/>
    <property type="project" value="InterPro"/>
</dbReference>
<keyword evidence="1 4" id="KW-0812">Transmembrane</keyword>
<feature type="transmembrane region" description="Helical" evidence="4">
    <location>
        <begin position="174"/>
        <end position="193"/>
    </location>
</feature>
<dbReference type="SUPFAM" id="SSF103473">
    <property type="entry name" value="MFS general substrate transporter"/>
    <property type="match status" value="1"/>
</dbReference>
<dbReference type="RefSeq" id="WP_254167931.1">
    <property type="nucleotide sequence ID" value="NZ_JAHESF010000029.1"/>
</dbReference>
<feature type="transmembrane region" description="Helical" evidence="4">
    <location>
        <begin position="305"/>
        <end position="325"/>
    </location>
</feature>
<dbReference type="Pfam" id="PF07690">
    <property type="entry name" value="MFS_1"/>
    <property type="match status" value="1"/>
</dbReference>
<feature type="transmembrane region" description="Helical" evidence="4">
    <location>
        <begin position="12"/>
        <end position="30"/>
    </location>
</feature>
<evidence type="ECO:0000256" key="2">
    <source>
        <dbReference type="ARBA" id="ARBA00022989"/>
    </source>
</evidence>
<keyword evidence="6" id="KW-1185">Reference proteome</keyword>
<feature type="transmembrane region" description="Helical" evidence="4">
    <location>
        <begin position="50"/>
        <end position="69"/>
    </location>
</feature>
<dbReference type="InterPro" id="IPR011701">
    <property type="entry name" value="MFS"/>
</dbReference>
<organism evidence="5 6">
    <name type="scientific">Chryseosolibacter histidini</name>
    <dbReference type="NCBI Taxonomy" id="2782349"/>
    <lineage>
        <taxon>Bacteria</taxon>
        <taxon>Pseudomonadati</taxon>
        <taxon>Bacteroidota</taxon>
        <taxon>Cytophagia</taxon>
        <taxon>Cytophagales</taxon>
        <taxon>Chryseotaleaceae</taxon>
        <taxon>Chryseosolibacter</taxon>
    </lineage>
</organism>
<evidence type="ECO:0000256" key="4">
    <source>
        <dbReference type="SAM" id="Phobius"/>
    </source>
</evidence>
<evidence type="ECO:0000313" key="6">
    <source>
        <dbReference type="Proteomes" id="UP001319200"/>
    </source>
</evidence>
<dbReference type="Gene3D" id="1.20.1250.20">
    <property type="entry name" value="MFS general substrate transporter like domains"/>
    <property type="match status" value="1"/>
</dbReference>
<feature type="transmembrane region" description="Helical" evidence="4">
    <location>
        <begin position="337"/>
        <end position="358"/>
    </location>
</feature>
<feature type="transmembrane region" description="Helical" evidence="4">
    <location>
        <begin position="81"/>
        <end position="100"/>
    </location>
</feature>
<keyword evidence="3 4" id="KW-0472">Membrane</keyword>
<evidence type="ECO:0008006" key="7">
    <source>
        <dbReference type="Google" id="ProtNLM"/>
    </source>
</evidence>
<feature type="transmembrane region" description="Helical" evidence="4">
    <location>
        <begin position="255"/>
        <end position="274"/>
    </location>
</feature>
<dbReference type="Proteomes" id="UP001319200">
    <property type="component" value="Unassembled WGS sequence"/>
</dbReference>